<dbReference type="GO" id="GO:0016042">
    <property type="term" value="P:lipid catabolic process"/>
    <property type="evidence" value="ECO:0007669"/>
    <property type="project" value="UniProtKB-UniRule"/>
</dbReference>
<dbReference type="PROSITE" id="PS51635">
    <property type="entry name" value="PNPLA"/>
    <property type="match status" value="1"/>
</dbReference>
<dbReference type="GO" id="GO:0016787">
    <property type="term" value="F:hydrolase activity"/>
    <property type="evidence" value="ECO:0007669"/>
    <property type="project" value="UniProtKB-UniRule"/>
</dbReference>
<accession>A0A1F5SMR8</accession>
<sequence length="271" mass="29512">MPNAISKKKIGLVLGGGGARGIAHIGVLKVLLENNVRVDCVVGCSIGSIIGAYYAIHGNVDELEEMVLSYDNKMKIFRTFIDFGRPGKTILRGRKIGNFLRKNLVKGRKFGDLRTRMFIVATDFLTGEEKVFSKNDLLRPIMASISVPGIFPPVNIGGRFYMDGGVANPTPVTVAGEAGCDIAIVVDFMAKKETVKEDPSLVSVLLHAYELMRAQAFRHNAAGFSGDKILIQPVLRKTIDSFKFADVGKFIRAGEEAAKKALPDILQKINS</sequence>
<organism evidence="6 7">
    <name type="scientific">Candidatus Falkowbacteria bacterium RIFOXYA2_FULL_47_19</name>
    <dbReference type="NCBI Taxonomy" id="1797994"/>
    <lineage>
        <taxon>Bacteria</taxon>
        <taxon>Candidatus Falkowiibacteriota</taxon>
    </lineage>
</organism>
<dbReference type="Proteomes" id="UP000178367">
    <property type="component" value="Unassembled WGS sequence"/>
</dbReference>
<keyword evidence="2 4" id="KW-0442">Lipid degradation</keyword>
<keyword evidence="1 4" id="KW-0378">Hydrolase</keyword>
<keyword evidence="3 4" id="KW-0443">Lipid metabolism</keyword>
<name>A0A1F5SMR8_9BACT</name>
<evidence type="ECO:0000256" key="4">
    <source>
        <dbReference type="PROSITE-ProRule" id="PRU01161"/>
    </source>
</evidence>
<dbReference type="Pfam" id="PF01734">
    <property type="entry name" value="Patatin"/>
    <property type="match status" value="1"/>
</dbReference>
<evidence type="ECO:0000256" key="3">
    <source>
        <dbReference type="ARBA" id="ARBA00023098"/>
    </source>
</evidence>
<reference evidence="6 7" key="1">
    <citation type="journal article" date="2016" name="Nat. Commun.">
        <title>Thousands of microbial genomes shed light on interconnected biogeochemical processes in an aquifer system.</title>
        <authorList>
            <person name="Anantharaman K."/>
            <person name="Brown C.T."/>
            <person name="Hug L.A."/>
            <person name="Sharon I."/>
            <person name="Castelle C.J."/>
            <person name="Probst A.J."/>
            <person name="Thomas B.C."/>
            <person name="Singh A."/>
            <person name="Wilkins M.J."/>
            <person name="Karaoz U."/>
            <person name="Brodie E.L."/>
            <person name="Williams K.H."/>
            <person name="Hubbard S.S."/>
            <person name="Banfield J.F."/>
        </authorList>
    </citation>
    <scope>NUCLEOTIDE SEQUENCE [LARGE SCALE GENOMIC DNA]</scope>
</reference>
<feature type="domain" description="PNPLA" evidence="5">
    <location>
        <begin position="12"/>
        <end position="176"/>
    </location>
</feature>
<dbReference type="STRING" id="1797994.A2227_05335"/>
<comment type="caution">
    <text evidence="6">The sequence shown here is derived from an EMBL/GenBank/DDBJ whole genome shotgun (WGS) entry which is preliminary data.</text>
</comment>
<dbReference type="SUPFAM" id="SSF52151">
    <property type="entry name" value="FabD/lysophospholipase-like"/>
    <property type="match status" value="1"/>
</dbReference>
<feature type="active site" description="Nucleophile" evidence="4">
    <location>
        <position position="45"/>
    </location>
</feature>
<gene>
    <name evidence="6" type="ORF">A2227_05335</name>
</gene>
<dbReference type="InterPro" id="IPR002641">
    <property type="entry name" value="PNPLA_dom"/>
</dbReference>
<feature type="active site" description="Proton acceptor" evidence="4">
    <location>
        <position position="163"/>
    </location>
</feature>
<evidence type="ECO:0000256" key="1">
    <source>
        <dbReference type="ARBA" id="ARBA00022801"/>
    </source>
</evidence>
<dbReference type="PANTHER" id="PTHR14226:SF76">
    <property type="entry name" value="NTE FAMILY PROTEIN RSSA"/>
    <property type="match status" value="1"/>
</dbReference>
<protein>
    <recommendedName>
        <fullName evidence="5">PNPLA domain-containing protein</fullName>
    </recommendedName>
</protein>
<dbReference type="EMBL" id="MFGB01000005">
    <property type="protein sequence ID" value="OGF27998.1"/>
    <property type="molecule type" value="Genomic_DNA"/>
</dbReference>
<dbReference type="Gene3D" id="3.40.1090.10">
    <property type="entry name" value="Cytosolic phospholipase A2 catalytic domain"/>
    <property type="match status" value="2"/>
</dbReference>
<evidence type="ECO:0000313" key="7">
    <source>
        <dbReference type="Proteomes" id="UP000178367"/>
    </source>
</evidence>
<evidence type="ECO:0000313" key="6">
    <source>
        <dbReference type="EMBL" id="OGF27998.1"/>
    </source>
</evidence>
<dbReference type="InterPro" id="IPR016035">
    <property type="entry name" value="Acyl_Trfase/lysoPLipase"/>
</dbReference>
<proteinExistence type="predicted"/>
<feature type="short sequence motif" description="DGA/G" evidence="4">
    <location>
        <begin position="163"/>
        <end position="165"/>
    </location>
</feature>
<evidence type="ECO:0000256" key="2">
    <source>
        <dbReference type="ARBA" id="ARBA00022963"/>
    </source>
</evidence>
<dbReference type="InterPro" id="IPR050301">
    <property type="entry name" value="NTE"/>
</dbReference>
<evidence type="ECO:0000259" key="5">
    <source>
        <dbReference type="PROSITE" id="PS51635"/>
    </source>
</evidence>
<feature type="short sequence motif" description="GXGXXG" evidence="4">
    <location>
        <begin position="16"/>
        <end position="21"/>
    </location>
</feature>
<dbReference type="CDD" id="cd07205">
    <property type="entry name" value="Pat_PNPLA6_PNPLA7_NTE1_like"/>
    <property type="match status" value="1"/>
</dbReference>
<dbReference type="PANTHER" id="PTHR14226">
    <property type="entry name" value="NEUROPATHY TARGET ESTERASE/SWISS CHEESE D.MELANOGASTER"/>
    <property type="match status" value="1"/>
</dbReference>
<dbReference type="AlphaFoldDB" id="A0A1F5SMR8"/>
<feature type="short sequence motif" description="GXSXG" evidence="4">
    <location>
        <begin position="43"/>
        <end position="47"/>
    </location>
</feature>